<evidence type="ECO:0000259" key="2">
    <source>
        <dbReference type="SMART" id="SM01063"/>
    </source>
</evidence>
<evidence type="ECO:0000256" key="1">
    <source>
        <dbReference type="SAM" id="SignalP"/>
    </source>
</evidence>
<reference evidence="3 4" key="1">
    <citation type="journal article" date="2011" name="Genome Res.">
        <title>Phylogeny-wide analysis of social amoeba genomes highlights ancient origins for complex intercellular communication.</title>
        <authorList>
            <person name="Heidel A.J."/>
            <person name="Lawal H.M."/>
            <person name="Felder M."/>
            <person name="Schilde C."/>
            <person name="Helps N.R."/>
            <person name="Tunggal B."/>
            <person name="Rivero F."/>
            <person name="John U."/>
            <person name="Schleicher M."/>
            <person name="Eichinger L."/>
            <person name="Platzer M."/>
            <person name="Noegel A.A."/>
            <person name="Schaap P."/>
            <person name="Gloeckner G."/>
        </authorList>
    </citation>
    <scope>NUCLEOTIDE SEQUENCE [LARGE SCALE GENOMIC DNA]</scope>
    <source>
        <strain evidence="4">ATCC 26659 / Pp 5 / PN500</strain>
    </source>
</reference>
<dbReference type="InterPro" id="IPR008965">
    <property type="entry name" value="CBM2/CBM3_carb-bd_dom_sf"/>
</dbReference>
<dbReference type="EMBL" id="ADBJ01000020">
    <property type="protein sequence ID" value="EFA82185.1"/>
    <property type="molecule type" value="Genomic_DNA"/>
</dbReference>
<dbReference type="RefSeq" id="XP_020434302.1">
    <property type="nucleotide sequence ID" value="XM_020575507.1"/>
</dbReference>
<gene>
    <name evidence="3" type="ORF">PPL_04607</name>
</gene>
<keyword evidence="1" id="KW-0732">Signal</keyword>
<feature type="domain" description="Carbohydrate binding" evidence="2">
    <location>
        <begin position="178"/>
        <end position="259"/>
    </location>
</feature>
<dbReference type="AlphaFoldDB" id="D3B817"/>
<dbReference type="InParanoid" id="D3B817"/>
<dbReference type="SMART" id="SM01063">
    <property type="entry name" value="CBM49"/>
    <property type="match status" value="1"/>
</dbReference>
<feature type="signal peptide" evidence="1">
    <location>
        <begin position="1"/>
        <end position="18"/>
    </location>
</feature>
<dbReference type="GeneID" id="31360094"/>
<dbReference type="GO" id="GO:0030198">
    <property type="term" value="P:extracellular matrix organization"/>
    <property type="evidence" value="ECO:0007669"/>
    <property type="project" value="TreeGrafter"/>
</dbReference>
<keyword evidence="4" id="KW-1185">Reference proteome</keyword>
<dbReference type="Proteomes" id="UP000001396">
    <property type="component" value="Unassembled WGS sequence"/>
</dbReference>
<dbReference type="PANTHER" id="PTHR33239">
    <property type="entry name" value="CELLULOSE-BINDING DOMAIN-CONTAINING PROTEIN-RELATED"/>
    <property type="match status" value="1"/>
</dbReference>
<dbReference type="FunCoup" id="D3B817">
    <property type="interactions" value="506"/>
</dbReference>
<proteinExistence type="predicted"/>
<sequence>MRIAAFLLLLATVGMVSAGPIDCKPMLTQYFDACHAGKCVMMAGGGLSSDGVHANFKGNLKVQDGSMRPIDKVNILSSSSYECNANNRYQPFLADKVESISNFNIYPNASIKIDDAMLSLICVEEHGNQFSFKISNLIFSFVMSIRDNCGQINFGENCQTTTPTPTTTSSTTGTPSTVTFELKVTNSWVTGADTFTQYDVIIKNNGAQTINSLVISHENFVPTDKWNIESLPSGDLTLPSYGSIGSGQTFTFGFITKSSTQPKFTVKSSA</sequence>
<dbReference type="InterPro" id="IPR052879">
    <property type="entry name" value="Dd_Spore_Germination_Stalk"/>
</dbReference>
<dbReference type="OMA" id="FWNIERN"/>
<dbReference type="SUPFAM" id="SSF49384">
    <property type="entry name" value="Carbohydrate-binding domain"/>
    <property type="match status" value="1"/>
</dbReference>
<dbReference type="InterPro" id="IPR019028">
    <property type="entry name" value="CBM_49"/>
</dbReference>
<dbReference type="InterPro" id="IPR012291">
    <property type="entry name" value="CBM2_carb-bd_dom_sf"/>
</dbReference>
<comment type="caution">
    <text evidence="3">The sequence shown here is derived from an EMBL/GenBank/DDBJ whole genome shotgun (WGS) entry which is preliminary data.</text>
</comment>
<protein>
    <recommendedName>
        <fullName evidence="2">Carbohydrate binding domain-containing protein</fullName>
    </recommendedName>
</protein>
<accession>D3B817</accession>
<evidence type="ECO:0000313" key="3">
    <source>
        <dbReference type="EMBL" id="EFA82185.1"/>
    </source>
</evidence>
<dbReference type="GO" id="GO:0030247">
    <property type="term" value="F:polysaccharide binding"/>
    <property type="evidence" value="ECO:0007669"/>
    <property type="project" value="InterPro"/>
</dbReference>
<dbReference type="Pfam" id="PF09478">
    <property type="entry name" value="CBM49"/>
    <property type="match status" value="1"/>
</dbReference>
<dbReference type="GO" id="GO:0005201">
    <property type="term" value="F:extracellular matrix structural constituent"/>
    <property type="evidence" value="ECO:0007669"/>
    <property type="project" value="TreeGrafter"/>
</dbReference>
<dbReference type="Gene3D" id="2.60.40.290">
    <property type="match status" value="1"/>
</dbReference>
<dbReference type="GO" id="GO:0031012">
    <property type="term" value="C:extracellular matrix"/>
    <property type="evidence" value="ECO:0007669"/>
    <property type="project" value="TreeGrafter"/>
</dbReference>
<evidence type="ECO:0000313" key="4">
    <source>
        <dbReference type="Proteomes" id="UP000001396"/>
    </source>
</evidence>
<feature type="chain" id="PRO_5003040938" description="Carbohydrate binding domain-containing protein" evidence="1">
    <location>
        <begin position="19"/>
        <end position="270"/>
    </location>
</feature>
<organism evidence="3 4">
    <name type="scientific">Heterostelium pallidum (strain ATCC 26659 / Pp 5 / PN500)</name>
    <name type="common">Cellular slime mold</name>
    <name type="synonym">Polysphondylium pallidum</name>
    <dbReference type="NCBI Taxonomy" id="670386"/>
    <lineage>
        <taxon>Eukaryota</taxon>
        <taxon>Amoebozoa</taxon>
        <taxon>Evosea</taxon>
        <taxon>Eumycetozoa</taxon>
        <taxon>Dictyostelia</taxon>
        <taxon>Acytosteliales</taxon>
        <taxon>Acytosteliaceae</taxon>
        <taxon>Heterostelium</taxon>
    </lineage>
</organism>
<name>D3B817_HETP5</name>
<dbReference type="GO" id="GO:0004553">
    <property type="term" value="F:hydrolase activity, hydrolyzing O-glycosyl compounds"/>
    <property type="evidence" value="ECO:0007669"/>
    <property type="project" value="InterPro"/>
</dbReference>